<comment type="caution">
    <text evidence="2">The sequence shown here is derived from an EMBL/GenBank/DDBJ whole genome shotgun (WGS) entry which is preliminary data.</text>
</comment>
<dbReference type="RefSeq" id="WP_190250831.1">
    <property type="nucleotide sequence ID" value="NZ_BMPI01000014.1"/>
</dbReference>
<feature type="domain" description="NadR/Ttd14 AAA" evidence="1">
    <location>
        <begin position="3"/>
        <end position="162"/>
    </location>
</feature>
<dbReference type="EMBL" id="BMPI01000014">
    <property type="protein sequence ID" value="GGM30217.1"/>
    <property type="molecule type" value="Genomic_DNA"/>
</dbReference>
<evidence type="ECO:0000313" key="2">
    <source>
        <dbReference type="EMBL" id="GGM30217.1"/>
    </source>
</evidence>
<dbReference type="Gene3D" id="3.40.50.300">
    <property type="entry name" value="P-loop containing nucleotide triphosphate hydrolases"/>
    <property type="match status" value="1"/>
</dbReference>
<evidence type="ECO:0000259" key="1">
    <source>
        <dbReference type="Pfam" id="PF13521"/>
    </source>
</evidence>
<name>A0A917TNA1_9ACTN</name>
<reference evidence="2" key="2">
    <citation type="submission" date="2020-09" db="EMBL/GenBank/DDBJ databases">
        <authorList>
            <person name="Sun Q."/>
            <person name="Ohkuma M."/>
        </authorList>
    </citation>
    <scope>NUCLEOTIDE SEQUENCE</scope>
    <source>
        <strain evidence="2">JCM 19831</strain>
    </source>
</reference>
<accession>A0A917TNA1</accession>
<dbReference type="Pfam" id="PF13521">
    <property type="entry name" value="AAA_28"/>
    <property type="match status" value="1"/>
</dbReference>
<evidence type="ECO:0000313" key="3">
    <source>
        <dbReference type="Proteomes" id="UP000642070"/>
    </source>
</evidence>
<gene>
    <name evidence="2" type="ORF">GCM10007977_034360</name>
</gene>
<dbReference type="Proteomes" id="UP000642070">
    <property type="component" value="Unassembled WGS sequence"/>
</dbReference>
<dbReference type="InterPro" id="IPR038727">
    <property type="entry name" value="NadR/Ttd14_AAA_dom"/>
</dbReference>
<dbReference type="InterPro" id="IPR027417">
    <property type="entry name" value="P-loop_NTPase"/>
</dbReference>
<organism evidence="2 3">
    <name type="scientific">Dactylosporangium sucinum</name>
    <dbReference type="NCBI Taxonomy" id="1424081"/>
    <lineage>
        <taxon>Bacteria</taxon>
        <taxon>Bacillati</taxon>
        <taxon>Actinomycetota</taxon>
        <taxon>Actinomycetes</taxon>
        <taxon>Micromonosporales</taxon>
        <taxon>Micromonosporaceae</taxon>
        <taxon>Dactylosporangium</taxon>
    </lineage>
</organism>
<dbReference type="AlphaFoldDB" id="A0A917TNA1"/>
<dbReference type="SUPFAM" id="SSF52540">
    <property type="entry name" value="P-loop containing nucleoside triphosphate hydrolases"/>
    <property type="match status" value="1"/>
</dbReference>
<sequence>MRRFIVTGAPGAGKTSIVGALTGVTTVAEAATDVIAAEQARGVAEPWTDPGFADRVVGLQRRRQLAATGPVQVYDRSPLCTLALAVYSGLSPSDLLLAEVDRAASIYDRRVLLVRPIGFVTPTAARRISYADSLHFEHVHRQVYRERGYELVEVPAGPAAERVALVAGYLAAWTLTRIE</sequence>
<protein>
    <recommendedName>
        <fullName evidence="1">NadR/Ttd14 AAA domain-containing protein</fullName>
    </recommendedName>
</protein>
<keyword evidence="3" id="KW-1185">Reference proteome</keyword>
<proteinExistence type="predicted"/>
<reference evidence="2" key="1">
    <citation type="journal article" date="2014" name="Int. J. Syst. Evol. Microbiol.">
        <title>Complete genome sequence of Corynebacterium casei LMG S-19264T (=DSM 44701T), isolated from a smear-ripened cheese.</title>
        <authorList>
            <consortium name="US DOE Joint Genome Institute (JGI-PGF)"/>
            <person name="Walter F."/>
            <person name="Albersmeier A."/>
            <person name="Kalinowski J."/>
            <person name="Ruckert C."/>
        </authorList>
    </citation>
    <scope>NUCLEOTIDE SEQUENCE</scope>
    <source>
        <strain evidence="2">JCM 19831</strain>
    </source>
</reference>